<proteinExistence type="inferred from homology"/>
<dbReference type="SUPFAM" id="SSF53254">
    <property type="entry name" value="Phosphoglycerate mutase-like"/>
    <property type="match status" value="1"/>
</dbReference>
<dbReference type="InterPro" id="IPR013078">
    <property type="entry name" value="His_Pase_superF_clade-1"/>
</dbReference>
<dbReference type="EMBL" id="OX459123">
    <property type="protein sequence ID" value="CAI9110134.1"/>
    <property type="molecule type" value="Genomic_DNA"/>
</dbReference>
<keyword evidence="6" id="KW-1185">Reference proteome</keyword>
<evidence type="ECO:0000256" key="2">
    <source>
        <dbReference type="PIRSR" id="PIRSR613078-1"/>
    </source>
</evidence>
<feature type="active site" description="Tele-phosphohistidine intermediate" evidence="2">
    <location>
        <position position="36"/>
    </location>
</feature>
<dbReference type="AlphaFoldDB" id="A0AAV1DR32"/>
<evidence type="ECO:0000313" key="5">
    <source>
        <dbReference type="EMBL" id="CAI9110134.1"/>
    </source>
</evidence>
<dbReference type="Gene3D" id="3.40.50.1240">
    <property type="entry name" value="Phosphoglycerate mutase-like"/>
    <property type="match status" value="1"/>
</dbReference>
<dbReference type="InterPro" id="IPR001345">
    <property type="entry name" value="PG/BPGM_mutase_AS"/>
</dbReference>
<dbReference type="PANTHER" id="PTHR48100:SF34">
    <property type="entry name" value="PHOSPHOGLYCERATE MUTASE-LIKE PROTEIN 4"/>
    <property type="match status" value="1"/>
</dbReference>
<dbReference type="Proteomes" id="UP001161247">
    <property type="component" value="Chromosome 6"/>
</dbReference>
<feature type="region of interest" description="Disordered" evidence="4">
    <location>
        <begin position="1"/>
        <end position="21"/>
    </location>
</feature>
<feature type="binding site" evidence="3">
    <location>
        <begin position="35"/>
        <end position="42"/>
    </location>
    <ligand>
        <name>substrate</name>
    </ligand>
</feature>
<reference evidence="5" key="1">
    <citation type="submission" date="2023-03" db="EMBL/GenBank/DDBJ databases">
        <authorList>
            <person name="Julca I."/>
        </authorList>
    </citation>
    <scope>NUCLEOTIDE SEQUENCE</scope>
</reference>
<gene>
    <name evidence="5" type="ORF">OLC1_LOCUS17863</name>
</gene>
<comment type="similarity">
    <text evidence="1">Belongs to the phosphoglycerate mutase family.</text>
</comment>
<dbReference type="InterPro" id="IPR029033">
    <property type="entry name" value="His_PPase_superfam"/>
</dbReference>
<evidence type="ECO:0000256" key="3">
    <source>
        <dbReference type="PIRSR" id="PIRSR613078-2"/>
    </source>
</evidence>
<dbReference type="SMART" id="SM00855">
    <property type="entry name" value="PGAM"/>
    <property type="match status" value="1"/>
</dbReference>
<sequence length="245" mass="26955">MATGSESSDFQQSGSDGEIIEAGKSNNFAEIVVIRHGETEWNADGRLQGHMDVELNDEGRKQAIAVAQRMASEPNISAIYSSDLKRAFETAQEIAKFCRGLEVVKDPDLRERHLGDLQGLVLQEAGKSCPKAYKALLSNRRDKEIPGGGESLDQLYERCTSALQRIANNHIGERIVVVTHGGVIRSLHRRARPHGQSAGRITNTSVNVFQLSKEEKWTIKIWNDVSHLNQTGYLKSGFGGDKSSG</sequence>
<dbReference type="InterPro" id="IPR050275">
    <property type="entry name" value="PGM_Phosphatase"/>
</dbReference>
<name>A0AAV1DR32_OLDCO</name>
<dbReference type="CDD" id="cd07067">
    <property type="entry name" value="HP_PGM_like"/>
    <property type="match status" value="1"/>
</dbReference>
<organism evidence="5 6">
    <name type="scientific">Oldenlandia corymbosa var. corymbosa</name>
    <dbReference type="NCBI Taxonomy" id="529605"/>
    <lineage>
        <taxon>Eukaryota</taxon>
        <taxon>Viridiplantae</taxon>
        <taxon>Streptophyta</taxon>
        <taxon>Embryophyta</taxon>
        <taxon>Tracheophyta</taxon>
        <taxon>Spermatophyta</taxon>
        <taxon>Magnoliopsida</taxon>
        <taxon>eudicotyledons</taxon>
        <taxon>Gunneridae</taxon>
        <taxon>Pentapetalae</taxon>
        <taxon>asterids</taxon>
        <taxon>lamiids</taxon>
        <taxon>Gentianales</taxon>
        <taxon>Rubiaceae</taxon>
        <taxon>Rubioideae</taxon>
        <taxon>Spermacoceae</taxon>
        <taxon>Hedyotis-Oldenlandia complex</taxon>
        <taxon>Oldenlandia</taxon>
    </lineage>
</organism>
<dbReference type="FunFam" id="3.40.50.1240:FF:000029">
    <property type="entry name" value="Phosphoglycerate mutase-like protein 4"/>
    <property type="match status" value="1"/>
</dbReference>
<evidence type="ECO:0000256" key="1">
    <source>
        <dbReference type="ARBA" id="ARBA00038362"/>
    </source>
</evidence>
<evidence type="ECO:0000256" key="4">
    <source>
        <dbReference type="SAM" id="MobiDB-lite"/>
    </source>
</evidence>
<evidence type="ECO:0000313" key="6">
    <source>
        <dbReference type="Proteomes" id="UP001161247"/>
    </source>
</evidence>
<feature type="compositionally biased region" description="Polar residues" evidence="4">
    <location>
        <begin position="1"/>
        <end position="15"/>
    </location>
</feature>
<dbReference type="GO" id="GO:0005829">
    <property type="term" value="C:cytosol"/>
    <property type="evidence" value="ECO:0007669"/>
    <property type="project" value="TreeGrafter"/>
</dbReference>
<dbReference type="GO" id="GO:0016791">
    <property type="term" value="F:phosphatase activity"/>
    <property type="evidence" value="ECO:0007669"/>
    <property type="project" value="TreeGrafter"/>
</dbReference>
<dbReference type="PROSITE" id="PS00175">
    <property type="entry name" value="PG_MUTASE"/>
    <property type="match status" value="1"/>
</dbReference>
<feature type="active site" description="Proton donor/acceptor" evidence="2">
    <location>
        <position position="111"/>
    </location>
</feature>
<accession>A0AAV1DR32</accession>
<dbReference type="Pfam" id="PF00300">
    <property type="entry name" value="His_Phos_1"/>
    <property type="match status" value="1"/>
</dbReference>
<feature type="binding site" evidence="3">
    <location>
        <position position="86"/>
    </location>
    <ligand>
        <name>substrate</name>
    </ligand>
</feature>
<protein>
    <submittedName>
        <fullName evidence="5">OLC1v1010112C2</fullName>
    </submittedName>
</protein>
<dbReference type="PANTHER" id="PTHR48100">
    <property type="entry name" value="BROAD-SPECIFICITY PHOSPHATASE YOR283W-RELATED"/>
    <property type="match status" value="1"/>
</dbReference>